<keyword evidence="3" id="KW-1185">Reference proteome</keyword>
<evidence type="ECO:0000256" key="1">
    <source>
        <dbReference type="SAM" id="Phobius"/>
    </source>
</evidence>
<accession>A0ABW4EA47</accession>
<keyword evidence="1" id="KW-1133">Transmembrane helix</keyword>
<evidence type="ECO:0008006" key="4">
    <source>
        <dbReference type="Google" id="ProtNLM"/>
    </source>
</evidence>
<dbReference type="EMBL" id="JBHTON010000033">
    <property type="protein sequence ID" value="MFD1485561.1"/>
    <property type="molecule type" value="Genomic_DNA"/>
</dbReference>
<dbReference type="Proteomes" id="UP001597252">
    <property type="component" value="Unassembled WGS sequence"/>
</dbReference>
<organism evidence="2 3">
    <name type="scientific">Lacticaseibacillus baoqingensis</name>
    <dbReference type="NCBI Taxonomy" id="2486013"/>
    <lineage>
        <taxon>Bacteria</taxon>
        <taxon>Bacillati</taxon>
        <taxon>Bacillota</taxon>
        <taxon>Bacilli</taxon>
        <taxon>Lactobacillales</taxon>
        <taxon>Lactobacillaceae</taxon>
        <taxon>Lacticaseibacillus</taxon>
    </lineage>
</organism>
<dbReference type="RefSeq" id="WP_125754030.1">
    <property type="nucleotide sequence ID" value="NZ_JBHTON010000033.1"/>
</dbReference>
<feature type="transmembrane region" description="Helical" evidence="1">
    <location>
        <begin position="6"/>
        <end position="24"/>
    </location>
</feature>
<comment type="caution">
    <text evidence="2">The sequence shown here is derived from an EMBL/GenBank/DDBJ whole genome shotgun (WGS) entry which is preliminary data.</text>
</comment>
<evidence type="ECO:0000313" key="2">
    <source>
        <dbReference type="EMBL" id="MFD1485561.1"/>
    </source>
</evidence>
<sequence>MVQTSLLLILILVLFGTMALFGFLSQRVGVRQESVEAQLAYYQRLLQAGKISPQKYAAIRQELLH</sequence>
<name>A0ABW4EA47_9LACO</name>
<protein>
    <recommendedName>
        <fullName evidence="4">SHOCT domain-containing protein</fullName>
    </recommendedName>
</protein>
<proteinExistence type="predicted"/>
<keyword evidence="1" id="KW-0812">Transmembrane</keyword>
<evidence type="ECO:0000313" key="3">
    <source>
        <dbReference type="Proteomes" id="UP001597252"/>
    </source>
</evidence>
<reference evidence="3" key="1">
    <citation type="journal article" date="2019" name="Int. J. Syst. Evol. Microbiol.">
        <title>The Global Catalogue of Microorganisms (GCM) 10K type strain sequencing project: providing services to taxonomists for standard genome sequencing and annotation.</title>
        <authorList>
            <consortium name="The Broad Institute Genomics Platform"/>
            <consortium name="The Broad Institute Genome Sequencing Center for Infectious Disease"/>
            <person name="Wu L."/>
            <person name="Ma J."/>
        </authorList>
    </citation>
    <scope>NUCLEOTIDE SEQUENCE [LARGE SCALE GENOMIC DNA]</scope>
    <source>
        <strain evidence="3">CCM 8903</strain>
    </source>
</reference>
<gene>
    <name evidence="2" type="ORF">ACFQ5J_10005</name>
</gene>
<keyword evidence="1" id="KW-0472">Membrane</keyword>